<keyword evidence="2" id="KW-1133">Transmembrane helix</keyword>
<dbReference type="CDD" id="cd09107">
    <property type="entry name" value="PLDc_vPLD3_4_5_like_2"/>
    <property type="match status" value="1"/>
</dbReference>
<dbReference type="PANTHER" id="PTHR10185:SF17">
    <property type="entry name" value="GM01519P-RELATED"/>
    <property type="match status" value="1"/>
</dbReference>
<evidence type="ECO:0000256" key="2">
    <source>
        <dbReference type="SAM" id="Phobius"/>
    </source>
</evidence>
<sequence>MTPAEAADVLCFVLQYKYLRLEYLNVRCVKYSAYLLCPYSAVEASGKLDFGELELELYDSRYMLRGAKDQKWAGKWCKPSCIPISIILVLIILVVVLSLLDHKWEDERRQHEQLLANEWVQCRTTCKLSLVESIPEGLVFNETLPHMQTHDAWVRLIDLAEEKIEIGSFYWFLQGNNESTSDKGKDIFKRLMEAGKERKIKINIAQSMDDPKQPNKDSAELQAAGAATVRTLNFTRLIGAGVLHTKMWVVDRKHAYIGSANFDWRSLTQVKELGVLITNCSCIGKDLGKIFDVYWDLGLNDSKIPDVWDPSYQTLYGRENPMNISFNSTEYKAYLSSSPSAFCPKGRTPDIDAIKDVIDNATEYVHIAVMDYFPVTLYTEPPQYWPEIDDRLRSAAINRKVKVRLLMAKWNHTRSNAYRFLHSLADLSSTYPWVDIDVKMFIVPANAEQQKIPFARVNHSKFMVTDKTAYIGTSNWSADYFINTAGVGFVTTPESNQANSSNIQQQLAHIFERDWNSSYAHPLQEFLPS</sequence>
<dbReference type="InterPro" id="IPR001736">
    <property type="entry name" value="PLipase_D/transphosphatidylase"/>
</dbReference>
<dbReference type="PANTHER" id="PTHR10185">
    <property type="entry name" value="PHOSPHOLIPASE D - RELATED"/>
    <property type="match status" value="1"/>
</dbReference>
<feature type="transmembrane region" description="Helical" evidence="2">
    <location>
        <begin position="82"/>
        <end position="100"/>
    </location>
</feature>
<dbReference type="InterPro" id="IPR032803">
    <property type="entry name" value="PLDc_3"/>
</dbReference>
<comment type="similarity">
    <text evidence="1">Belongs to the phospholipase D family.</text>
</comment>
<dbReference type="EMBL" id="CAJVCH010570717">
    <property type="protein sequence ID" value="CAG7835664.1"/>
    <property type="molecule type" value="Genomic_DNA"/>
</dbReference>
<protein>
    <recommendedName>
        <fullName evidence="3">PLD phosphodiesterase domain-containing protein</fullName>
    </recommendedName>
</protein>
<feature type="domain" description="PLD phosphodiesterase" evidence="3">
    <location>
        <begin position="239"/>
        <end position="266"/>
    </location>
</feature>
<accession>A0A8J2PWE5</accession>
<dbReference type="OrthoDB" id="1923775at2759"/>
<evidence type="ECO:0000256" key="1">
    <source>
        <dbReference type="ARBA" id="ARBA00008664"/>
    </source>
</evidence>
<evidence type="ECO:0000313" key="4">
    <source>
        <dbReference type="EMBL" id="CAG7835664.1"/>
    </source>
</evidence>
<dbReference type="CDD" id="cd09106">
    <property type="entry name" value="PLDc_vPLD3_4_5_like_1"/>
    <property type="match status" value="1"/>
</dbReference>
<dbReference type="AlphaFoldDB" id="A0A8J2PWE5"/>
<evidence type="ECO:0000259" key="3">
    <source>
        <dbReference type="PROSITE" id="PS50035"/>
    </source>
</evidence>
<dbReference type="SMART" id="SM00155">
    <property type="entry name" value="PLDc"/>
    <property type="match status" value="2"/>
</dbReference>
<dbReference type="Pfam" id="PF13918">
    <property type="entry name" value="PLDc_3"/>
    <property type="match status" value="1"/>
</dbReference>
<dbReference type="Pfam" id="PF00614">
    <property type="entry name" value="PLDc"/>
    <property type="match status" value="1"/>
</dbReference>
<feature type="domain" description="PLD phosphodiesterase" evidence="3">
    <location>
        <begin position="454"/>
        <end position="480"/>
    </location>
</feature>
<proteinExistence type="inferred from homology"/>
<reference evidence="4" key="1">
    <citation type="submission" date="2021-06" db="EMBL/GenBank/DDBJ databases">
        <authorList>
            <person name="Hodson N. C."/>
            <person name="Mongue J. A."/>
            <person name="Jaron S. K."/>
        </authorList>
    </citation>
    <scope>NUCLEOTIDE SEQUENCE</scope>
</reference>
<keyword evidence="2" id="KW-0472">Membrane</keyword>
<comment type="caution">
    <text evidence="4">The sequence shown here is derived from an EMBL/GenBank/DDBJ whole genome shotgun (WGS) entry which is preliminary data.</text>
</comment>
<dbReference type="PROSITE" id="PS50035">
    <property type="entry name" value="PLD"/>
    <property type="match status" value="2"/>
</dbReference>
<organism evidence="4 5">
    <name type="scientific">Allacma fusca</name>
    <dbReference type="NCBI Taxonomy" id="39272"/>
    <lineage>
        <taxon>Eukaryota</taxon>
        <taxon>Metazoa</taxon>
        <taxon>Ecdysozoa</taxon>
        <taxon>Arthropoda</taxon>
        <taxon>Hexapoda</taxon>
        <taxon>Collembola</taxon>
        <taxon>Symphypleona</taxon>
        <taxon>Sminthuridae</taxon>
        <taxon>Allacma</taxon>
    </lineage>
</organism>
<keyword evidence="5" id="KW-1185">Reference proteome</keyword>
<keyword evidence="2" id="KW-0812">Transmembrane</keyword>
<evidence type="ECO:0000313" key="5">
    <source>
        <dbReference type="Proteomes" id="UP000708208"/>
    </source>
</evidence>
<dbReference type="Proteomes" id="UP000708208">
    <property type="component" value="Unassembled WGS sequence"/>
</dbReference>
<name>A0A8J2PWE5_9HEXA</name>
<dbReference type="InterPro" id="IPR050874">
    <property type="entry name" value="Diverse_PLD-related"/>
</dbReference>
<dbReference type="GO" id="GO:0003824">
    <property type="term" value="F:catalytic activity"/>
    <property type="evidence" value="ECO:0007669"/>
    <property type="project" value="InterPro"/>
</dbReference>
<gene>
    <name evidence="4" type="ORF">AFUS01_LOCUS45002</name>
</gene>